<name>A0A8T5UUC7_9BRAD</name>
<dbReference type="RefSeq" id="WP_166056988.1">
    <property type="nucleotide sequence ID" value="NZ_CP096255.1"/>
</dbReference>
<dbReference type="EMBL" id="CP096255">
    <property type="protein sequence ID" value="UPT88209.1"/>
    <property type="molecule type" value="Genomic_DNA"/>
</dbReference>
<dbReference type="AlphaFoldDB" id="A0A8T5UUC7"/>
<organism evidence="2 3">
    <name type="scientific">Bradyrhizobium barranii subsp. apii</name>
    <dbReference type="NCBI Taxonomy" id="2819348"/>
    <lineage>
        <taxon>Bacteria</taxon>
        <taxon>Pseudomonadati</taxon>
        <taxon>Pseudomonadota</taxon>
        <taxon>Alphaproteobacteria</taxon>
        <taxon>Hyphomicrobiales</taxon>
        <taxon>Nitrobacteraceae</taxon>
        <taxon>Bradyrhizobium</taxon>
        <taxon>Bradyrhizobium barranii</taxon>
    </lineage>
</organism>
<gene>
    <name evidence="2" type="ORF">HAP41_0000003430</name>
</gene>
<evidence type="ECO:0000313" key="3">
    <source>
        <dbReference type="Proteomes" id="UP000551709"/>
    </source>
</evidence>
<evidence type="ECO:0000256" key="1">
    <source>
        <dbReference type="SAM" id="MobiDB-lite"/>
    </source>
</evidence>
<feature type="compositionally biased region" description="Polar residues" evidence="1">
    <location>
        <begin position="123"/>
        <end position="133"/>
    </location>
</feature>
<evidence type="ECO:0000313" key="2">
    <source>
        <dbReference type="EMBL" id="UPT88209.1"/>
    </source>
</evidence>
<reference evidence="2" key="2">
    <citation type="submission" date="2022-04" db="EMBL/GenBank/DDBJ databases">
        <authorList>
            <person name="Bromfield E.S.P."/>
            <person name="Cloutier S."/>
        </authorList>
    </citation>
    <scope>NUCLEOTIDE SEQUENCE</scope>
    <source>
        <strain evidence="2">1S5</strain>
    </source>
</reference>
<feature type="compositionally biased region" description="Basic and acidic residues" evidence="1">
    <location>
        <begin position="67"/>
        <end position="76"/>
    </location>
</feature>
<feature type="compositionally biased region" description="Gly residues" evidence="1">
    <location>
        <begin position="134"/>
        <end position="153"/>
    </location>
</feature>
<feature type="region of interest" description="Disordered" evidence="1">
    <location>
        <begin position="67"/>
        <end position="153"/>
    </location>
</feature>
<reference evidence="2" key="1">
    <citation type="journal article" date="2017" name="Syst. Appl. Microbiol.">
        <title>Soybeans inoculated with root zone soils of Canadian native legumes harbour diverse and novel Bradyrhizobium spp. that possess agricultural potential.</title>
        <authorList>
            <person name="Bromfield E.S.P."/>
            <person name="Cloutier S."/>
            <person name="Tambong J.T."/>
            <person name="Tran Thi T.V."/>
        </authorList>
    </citation>
    <scope>NUCLEOTIDE SEQUENCE</scope>
    <source>
        <strain evidence="2">1S5</strain>
    </source>
</reference>
<proteinExistence type="predicted"/>
<sequence>MTEARARCQQPSTKDGGLHCRRLPLFYFNGWHGPGCYGCGFAWRRNLGWGGEYGWQSWSYGPAERRYGHGGRERGTIEGPGRNVEGGTTTHRNPPVAGPKGGADINAGGQVQKNAAPVGGSRMQKNTQPASVNQGGGQGGGPGVSQGSGGEKR</sequence>
<dbReference type="Proteomes" id="UP000551709">
    <property type="component" value="Chromosome"/>
</dbReference>
<protein>
    <submittedName>
        <fullName evidence="2">Uncharacterized protein</fullName>
    </submittedName>
</protein>
<accession>A0A8T5UUC7</accession>